<dbReference type="OrthoDB" id="5741831at2"/>
<feature type="transmembrane region" description="Helical" evidence="1">
    <location>
        <begin position="56"/>
        <end position="75"/>
    </location>
</feature>
<keyword evidence="1" id="KW-0812">Transmembrane</keyword>
<evidence type="ECO:0000313" key="2">
    <source>
        <dbReference type="EMBL" id="TGD75787.1"/>
    </source>
</evidence>
<keyword evidence="3" id="KW-1185">Reference proteome</keyword>
<sequence>MSLIARTAALRAARLLALVALLSVTALQVEEAGHWHQPGDGFAECLLCKSSAGTALLSLQVGIALFAVAVFAPRLRQRVAVVRRSIHRLARGPPQYS</sequence>
<dbReference type="AlphaFoldDB" id="A0A4Z0M8T3"/>
<gene>
    <name evidence="2" type="ORF">E4634_02650</name>
</gene>
<keyword evidence="1" id="KW-0472">Membrane</keyword>
<organism evidence="2 3">
    <name type="scientific">Mangrovimicrobium sediminis</name>
    <dbReference type="NCBI Taxonomy" id="2562682"/>
    <lineage>
        <taxon>Bacteria</taxon>
        <taxon>Pseudomonadati</taxon>
        <taxon>Pseudomonadota</taxon>
        <taxon>Gammaproteobacteria</taxon>
        <taxon>Cellvibrionales</taxon>
        <taxon>Halieaceae</taxon>
        <taxon>Mangrovimicrobium</taxon>
    </lineage>
</organism>
<evidence type="ECO:0008006" key="4">
    <source>
        <dbReference type="Google" id="ProtNLM"/>
    </source>
</evidence>
<evidence type="ECO:0000313" key="3">
    <source>
        <dbReference type="Proteomes" id="UP000298050"/>
    </source>
</evidence>
<accession>A0A4Z0M8T3</accession>
<dbReference type="Proteomes" id="UP000298050">
    <property type="component" value="Unassembled WGS sequence"/>
</dbReference>
<dbReference type="EMBL" id="SRLE01000002">
    <property type="protein sequence ID" value="TGD75787.1"/>
    <property type="molecule type" value="Genomic_DNA"/>
</dbReference>
<keyword evidence="1" id="KW-1133">Transmembrane helix</keyword>
<comment type="caution">
    <text evidence="2">The sequence shown here is derived from an EMBL/GenBank/DDBJ whole genome shotgun (WGS) entry which is preliminary data.</text>
</comment>
<protein>
    <recommendedName>
        <fullName evidence="4">DUF2946 domain-containing protein</fullName>
    </recommendedName>
</protein>
<dbReference type="RefSeq" id="WP_135441039.1">
    <property type="nucleotide sequence ID" value="NZ_SRLE01000002.1"/>
</dbReference>
<evidence type="ECO:0000256" key="1">
    <source>
        <dbReference type="SAM" id="Phobius"/>
    </source>
</evidence>
<proteinExistence type="predicted"/>
<name>A0A4Z0M8T3_9GAMM</name>
<reference evidence="2 3" key="1">
    <citation type="submission" date="2019-04" db="EMBL/GenBank/DDBJ databases">
        <title>Taxonomy of novel Haliea sp. from mangrove soil of West Coast of India.</title>
        <authorList>
            <person name="Verma A."/>
            <person name="Kumar P."/>
            <person name="Krishnamurthi S."/>
        </authorList>
    </citation>
    <scope>NUCLEOTIDE SEQUENCE [LARGE SCALE GENOMIC DNA]</scope>
    <source>
        <strain evidence="2 3">SAOS-164</strain>
    </source>
</reference>